<keyword evidence="3 8" id="KW-0349">Heme</keyword>
<dbReference type="PANTHER" id="PTHR36964:SF1">
    <property type="entry name" value="PROTEIN-METHIONINE-SULFOXIDE REDUCTASE HEME-BINDING SUBUNIT MSRQ"/>
    <property type="match status" value="1"/>
</dbReference>
<dbReference type="Proteomes" id="UP001254564">
    <property type="component" value="Unassembled WGS sequence"/>
</dbReference>
<evidence type="ECO:0000256" key="6">
    <source>
        <dbReference type="ARBA" id="ARBA00023004"/>
    </source>
</evidence>
<dbReference type="EMBL" id="JARWAN010000009">
    <property type="protein sequence ID" value="MDR5898764.1"/>
    <property type="molecule type" value="Genomic_DNA"/>
</dbReference>
<keyword evidence="8" id="KW-1003">Cell membrane</keyword>
<feature type="transmembrane region" description="Helical" evidence="8">
    <location>
        <begin position="9"/>
        <end position="31"/>
    </location>
</feature>
<comment type="cofactor">
    <cofactor evidence="8">
        <name>heme b</name>
        <dbReference type="ChEBI" id="CHEBI:60344"/>
    </cofactor>
    <text evidence="8">Binds 1 heme b (iron(II)-protoporphyrin IX) group per subunit.</text>
</comment>
<comment type="function">
    <text evidence="8">Part of the MsrPQ system that repairs oxidized periplasmic proteins containing methionine sulfoxide residues (Met-O), using respiratory chain electrons. Thus protects these proteins from oxidative-stress damage caused by reactive species of oxygen and chlorine generated by the host defense mechanisms. MsrPQ is essential for the maintenance of envelope integrity under bleach stress, rescuing a wide series of structurally unrelated periplasmic proteins from methionine oxidation. MsrQ provides electrons for reduction to the reductase catalytic subunit MsrP, using the quinone pool of the respiratory chain.</text>
</comment>
<dbReference type="InterPro" id="IPR013130">
    <property type="entry name" value="Fe3_Rdtase_TM_dom"/>
</dbReference>
<evidence type="ECO:0000313" key="11">
    <source>
        <dbReference type="Proteomes" id="UP001254564"/>
    </source>
</evidence>
<evidence type="ECO:0000256" key="2">
    <source>
        <dbReference type="ARBA" id="ARBA00022448"/>
    </source>
</evidence>
<comment type="subcellular location">
    <subcellularLocation>
        <location evidence="8">Cell membrane</location>
        <topology evidence="8">Multi-pass membrane protein</topology>
    </subcellularLocation>
    <subcellularLocation>
        <location evidence="1">Membrane</location>
        <topology evidence="1">Multi-pass membrane protein</topology>
    </subcellularLocation>
</comment>
<dbReference type="Pfam" id="PF01794">
    <property type="entry name" value="Ferric_reduct"/>
    <property type="match status" value="1"/>
</dbReference>
<evidence type="ECO:0000256" key="3">
    <source>
        <dbReference type="ARBA" id="ARBA00022617"/>
    </source>
</evidence>
<comment type="subunit">
    <text evidence="8">Heterodimer of a catalytic subunit (MsrP) and a heme-binding subunit (MsrQ).</text>
</comment>
<keyword evidence="7 8" id="KW-0472">Membrane</keyword>
<keyword evidence="11" id="KW-1185">Reference proteome</keyword>
<reference evidence="10 11" key="1">
    <citation type="submission" date="2023-04" db="EMBL/GenBank/DDBJ databases">
        <title>A long-awaited taxogenomic arrangement of the family Halomonadaceae.</title>
        <authorList>
            <person name="De La Haba R."/>
            <person name="Chuvochina M."/>
            <person name="Wittouck S."/>
            <person name="Arahal D.R."/>
            <person name="Sanchez-Porro C."/>
            <person name="Hugenholtz P."/>
            <person name="Ventosa A."/>
        </authorList>
    </citation>
    <scope>NUCLEOTIDE SEQUENCE [LARGE SCALE GENOMIC DNA]</scope>
    <source>
        <strain evidence="10 11">DSM 21020</strain>
    </source>
</reference>
<evidence type="ECO:0000256" key="1">
    <source>
        <dbReference type="ARBA" id="ARBA00004141"/>
    </source>
</evidence>
<keyword evidence="5 8" id="KW-1133">Transmembrane helix</keyword>
<dbReference type="RefSeq" id="WP_309655679.1">
    <property type="nucleotide sequence ID" value="NZ_JARWAN010000009.1"/>
</dbReference>
<keyword evidence="8" id="KW-0285">Flavoprotein</keyword>
<sequence>MIDTKAKILLFRFLVLLSGVVPALWLGWMWLSDSMGANPAETAVHFTGRTGLILLLVTIAFSPAFRLSGWVGIMIARRQMGLWAFFWLTAHMLTWMGWDQYWEWRWIWHDMWELEYIRYGLSGLLLLIPLALTSFRWAPEKMGWSAWHWLHRLIYVAAGLGVYHLWVLTRVDYLLPTAFAIVFLALVVFRVVDAILHRQ</sequence>
<protein>
    <recommendedName>
        <fullName evidence="8">Protein-methionine-sulfoxide reductase heme-binding subunit MsrQ</fullName>
    </recommendedName>
    <alternativeName>
        <fullName evidence="8">Flavocytochrome MsrQ</fullName>
    </alternativeName>
</protein>
<dbReference type="InterPro" id="IPR022837">
    <property type="entry name" value="MsrQ-like"/>
</dbReference>
<keyword evidence="8" id="KW-0479">Metal-binding</keyword>
<keyword evidence="2 8" id="KW-0813">Transport</keyword>
<keyword evidence="6 8" id="KW-0408">Iron</keyword>
<comment type="cofactor">
    <cofactor evidence="8">
        <name>FMN</name>
        <dbReference type="ChEBI" id="CHEBI:58210"/>
    </cofactor>
    <text evidence="8">Binds 1 FMN per subunit.</text>
</comment>
<gene>
    <name evidence="8" type="primary">msrQ</name>
    <name evidence="10" type="ORF">QC823_07150</name>
</gene>
<name>A0ABU1H3G6_9GAMM</name>
<comment type="similarity">
    <text evidence="8">Belongs to the MsrQ family.</text>
</comment>
<evidence type="ECO:0000256" key="7">
    <source>
        <dbReference type="ARBA" id="ARBA00023136"/>
    </source>
</evidence>
<feature type="transmembrane region" description="Helical" evidence="8">
    <location>
        <begin position="80"/>
        <end position="98"/>
    </location>
</feature>
<feature type="transmembrane region" description="Helical" evidence="8">
    <location>
        <begin position="149"/>
        <end position="167"/>
    </location>
</feature>
<evidence type="ECO:0000259" key="9">
    <source>
        <dbReference type="Pfam" id="PF01794"/>
    </source>
</evidence>
<keyword evidence="8" id="KW-0249">Electron transport</keyword>
<evidence type="ECO:0000256" key="8">
    <source>
        <dbReference type="HAMAP-Rule" id="MF_01207"/>
    </source>
</evidence>
<keyword evidence="4 8" id="KW-0812">Transmembrane</keyword>
<feature type="transmembrane region" description="Helical" evidence="8">
    <location>
        <begin position="173"/>
        <end position="192"/>
    </location>
</feature>
<keyword evidence="8" id="KW-0288">FMN</keyword>
<evidence type="ECO:0000313" key="10">
    <source>
        <dbReference type="EMBL" id="MDR5898764.1"/>
    </source>
</evidence>
<feature type="transmembrane region" description="Helical" evidence="8">
    <location>
        <begin position="51"/>
        <end position="73"/>
    </location>
</feature>
<dbReference type="PANTHER" id="PTHR36964">
    <property type="entry name" value="PROTEIN-METHIONINE-SULFOXIDE REDUCTASE HEME-BINDING SUBUNIT MSRQ"/>
    <property type="match status" value="1"/>
</dbReference>
<organism evidence="10 11">
    <name type="scientific">Vreelandella vilamensis</name>
    <dbReference type="NCBI Taxonomy" id="531309"/>
    <lineage>
        <taxon>Bacteria</taxon>
        <taxon>Pseudomonadati</taxon>
        <taxon>Pseudomonadota</taxon>
        <taxon>Gammaproteobacteria</taxon>
        <taxon>Oceanospirillales</taxon>
        <taxon>Halomonadaceae</taxon>
        <taxon>Vreelandella</taxon>
    </lineage>
</organism>
<evidence type="ECO:0000256" key="5">
    <source>
        <dbReference type="ARBA" id="ARBA00022989"/>
    </source>
</evidence>
<feature type="domain" description="Ferric oxidoreductase" evidence="9">
    <location>
        <begin position="47"/>
        <end position="161"/>
    </location>
</feature>
<comment type="caution">
    <text evidence="10">The sequence shown here is derived from an EMBL/GenBank/DDBJ whole genome shotgun (WGS) entry which is preliminary data.</text>
</comment>
<accession>A0ABU1H3G6</accession>
<proteinExistence type="inferred from homology"/>
<feature type="transmembrane region" description="Helical" evidence="8">
    <location>
        <begin position="118"/>
        <end position="137"/>
    </location>
</feature>
<evidence type="ECO:0000256" key="4">
    <source>
        <dbReference type="ARBA" id="ARBA00022692"/>
    </source>
</evidence>
<dbReference type="HAMAP" id="MF_01207">
    <property type="entry name" value="MsrQ"/>
    <property type="match status" value="1"/>
</dbReference>